<dbReference type="OMA" id="HACQRES"/>
<accession>A0A3Q2XQ70</accession>
<reference evidence="1" key="1">
    <citation type="submission" date="2025-08" db="UniProtKB">
        <authorList>
            <consortium name="Ensembl"/>
        </authorList>
    </citation>
    <scope>IDENTIFICATION</scope>
</reference>
<dbReference type="GeneTree" id="ENSGT00530000063503"/>
<organism evidence="1 2">
    <name type="scientific">Hippocampus comes</name>
    <name type="common">Tiger tail seahorse</name>
    <dbReference type="NCBI Taxonomy" id="109280"/>
    <lineage>
        <taxon>Eukaryota</taxon>
        <taxon>Metazoa</taxon>
        <taxon>Chordata</taxon>
        <taxon>Craniata</taxon>
        <taxon>Vertebrata</taxon>
        <taxon>Euteleostomi</taxon>
        <taxon>Actinopterygii</taxon>
        <taxon>Neopterygii</taxon>
        <taxon>Teleostei</taxon>
        <taxon>Neoteleostei</taxon>
        <taxon>Acanthomorphata</taxon>
        <taxon>Syngnathiaria</taxon>
        <taxon>Syngnathiformes</taxon>
        <taxon>Syngnathoidei</taxon>
        <taxon>Syngnathidae</taxon>
        <taxon>Hippocampus</taxon>
    </lineage>
</organism>
<proteinExistence type="predicted"/>
<dbReference type="PANTHER" id="PTHR12199:SF3">
    <property type="entry name" value="INTERPHOTORECEPTOR MATRIX PROTEOGLYCAN 1"/>
    <property type="match status" value="1"/>
</dbReference>
<protein>
    <submittedName>
        <fullName evidence="1">Uncharacterized protein</fullName>
    </submittedName>
</protein>
<evidence type="ECO:0000313" key="1">
    <source>
        <dbReference type="Ensembl" id="ENSHCOP00000006870.1"/>
    </source>
</evidence>
<evidence type="ECO:0000313" key="2">
    <source>
        <dbReference type="Proteomes" id="UP000264820"/>
    </source>
</evidence>
<dbReference type="GO" id="GO:0007601">
    <property type="term" value="P:visual perception"/>
    <property type="evidence" value="ECO:0007669"/>
    <property type="project" value="InterPro"/>
</dbReference>
<reference evidence="1" key="2">
    <citation type="submission" date="2025-09" db="UniProtKB">
        <authorList>
            <consortium name="Ensembl"/>
        </authorList>
    </citation>
    <scope>IDENTIFICATION</scope>
</reference>
<sequence length="118" mass="13566">VGEVLASHRAYYQLRVCQEAVWEAYRIFLDRIPGTTEYQRWVHACQRESLCIADIARNFSDSEEHLDLIRRVKTTDGDCACAAQRARKAHSRARASLKSLQSEKKSFLNWTHQRASAG</sequence>
<dbReference type="Proteomes" id="UP000264820">
    <property type="component" value="Unplaced"/>
</dbReference>
<dbReference type="Ensembl" id="ENSHCOT00000002955.1">
    <property type="protein sequence ID" value="ENSHCOP00000006870.1"/>
    <property type="gene ID" value="ENSHCOG00000008725.1"/>
</dbReference>
<dbReference type="STRING" id="109280.ENSHCOP00000006870"/>
<keyword evidence="2" id="KW-1185">Reference proteome</keyword>
<dbReference type="InterPro" id="IPR039861">
    <property type="entry name" value="IMPG"/>
</dbReference>
<dbReference type="PANTHER" id="PTHR12199">
    <property type="entry name" value="INTERPHOTORECEPTOR MATRIX PROTEOGLYCAN"/>
    <property type="match status" value="1"/>
</dbReference>
<dbReference type="AlphaFoldDB" id="A0A3Q2XQ70"/>
<name>A0A3Q2XQ70_HIPCM</name>